<sequence length="1273" mass="141357">MGPITDGKDPRQQYYQFPPSPPSSTTVTAHSSPRLDALSLDDHNPAPVNNQPVYRRSNSQTIHWSGAAGSDTSLLATRHAPDSPRKRPGLSKTARALTLPSSSRDNPSDRPFVPPQKSVKPLSRRSSSFSSDSSSNGDDGQQPSHQVTPNTGIGRKVAASLQLFKESAPLSPSEEKVREFPGTEKSTGKRRPISSHKTDDVAEAKFEFVKRADWPDPETAAIRRERSSTALGRVRTRESISSHSVKEPESAWARDAALNDLSQWRKEVSSRTESARGRRRERASEVSIFDLEVTSSERESSVSVPSSPCLRPRSRGYHPPSPPPSRSPINRIPPMTLYNITTDVNTVSERSIPCDRPRSSSPESIRSRSPTPIQTVSPYASTVLAHPHTAPDFNRPPSPWSTDDESAWESASVTSTASLTSEFSDNPSISQGVAFPSTDTASPSDDYDNHHDLPPIGPEEEESQVNGNLWDEDYLDFAFDQSEGSLPHIPLRPFRNQVGGHSAIYKFTKRAVCKPLVSRENVFYEAVEREAPPLLGFIPRYLGVMLVTYRRVPKGSTTPPSPDLSSTPKPLSAMPASLAHPSIQQSSRESTKRRSVQESVPEEDGGDTDTTEAEMPEVVLDRNRHIVPEWMLRMGSHNRSLSHSYSPAPSFLSNRHLKSLHRNGATASTPDLGQKTDSSAHGGFAFKHSPLARQATIPLDNPHPLTPANSPRFSGRVLPAVSFSDCRSAQRMFSSGEDANSRPDLRPFHSEYNVQQSPGWFGGIGSTVVNTKLKDHVFSTILRRFQRRNGHRWSSTGSKMEDEGEIADHEGNGRPGSRPTRSCRRKRPADQIRRVMHDEGVRSASTIRRVQSESAMDAKDSQEFDVDYDKLDDLVSSELANGACERSRLGLEPSFTRRRSRSRSVDFPGAPPRRSSAPLAPSKSMISTTGSNCSISRQNHFILMEDLTGRLKHPCVMDLKMGTRQYGMDAVPAKKKSQRKKCDRTTSRPLGVRLCGMQVWNQTTQSYVTQDKYSGREVRADDFSSVLASFLYDGERLLVWQIPVLLQKLYALARIINRLKGFRFYGCSLLLIYDGDREAQEAFRSSALEQPSSRSKRGESLERSRTRSIGQQDHPALRRSHSEDLLVGPVAKRPGGRRKRGEVNVRLVDFAHTTTGRDWLPYPPPAGHDVMQQVSSSKGYQAEVDPETGLVYARFPPHFPEEPDRGFLFGLKSLTETLEKIWNEERLKRIKTARDSTSNPLCQLPPLPIDGKEIFDEVFGGPDADEDPGMLST</sequence>
<reference evidence="1" key="1">
    <citation type="journal article" date="2021" name="New Phytol.">
        <title>Evolutionary innovations through gain and loss of genes in the ectomycorrhizal Boletales.</title>
        <authorList>
            <person name="Wu G."/>
            <person name="Miyauchi S."/>
            <person name="Morin E."/>
            <person name="Kuo A."/>
            <person name="Drula E."/>
            <person name="Varga T."/>
            <person name="Kohler A."/>
            <person name="Feng B."/>
            <person name="Cao Y."/>
            <person name="Lipzen A."/>
            <person name="Daum C."/>
            <person name="Hundley H."/>
            <person name="Pangilinan J."/>
            <person name="Johnson J."/>
            <person name="Barry K."/>
            <person name="LaButti K."/>
            <person name="Ng V."/>
            <person name="Ahrendt S."/>
            <person name="Min B."/>
            <person name="Choi I.G."/>
            <person name="Park H."/>
            <person name="Plett J.M."/>
            <person name="Magnuson J."/>
            <person name="Spatafora J.W."/>
            <person name="Nagy L.G."/>
            <person name="Henrissat B."/>
            <person name="Grigoriev I.V."/>
            <person name="Yang Z.L."/>
            <person name="Xu J."/>
            <person name="Martin F.M."/>
        </authorList>
    </citation>
    <scope>NUCLEOTIDE SEQUENCE</scope>
    <source>
        <strain evidence="1">KUC20120723A-06</strain>
    </source>
</reference>
<dbReference type="Proteomes" id="UP000790709">
    <property type="component" value="Unassembled WGS sequence"/>
</dbReference>
<evidence type="ECO:0000313" key="1">
    <source>
        <dbReference type="EMBL" id="KAH7931290.1"/>
    </source>
</evidence>
<organism evidence="1 2">
    <name type="scientific">Leucogyrophana mollusca</name>
    <dbReference type="NCBI Taxonomy" id="85980"/>
    <lineage>
        <taxon>Eukaryota</taxon>
        <taxon>Fungi</taxon>
        <taxon>Dikarya</taxon>
        <taxon>Basidiomycota</taxon>
        <taxon>Agaricomycotina</taxon>
        <taxon>Agaricomycetes</taxon>
        <taxon>Agaricomycetidae</taxon>
        <taxon>Boletales</taxon>
        <taxon>Boletales incertae sedis</taxon>
        <taxon>Leucogyrophana</taxon>
    </lineage>
</organism>
<dbReference type="EMBL" id="MU266327">
    <property type="protein sequence ID" value="KAH7931290.1"/>
    <property type="molecule type" value="Genomic_DNA"/>
</dbReference>
<evidence type="ECO:0000313" key="2">
    <source>
        <dbReference type="Proteomes" id="UP000790709"/>
    </source>
</evidence>
<name>A0ACB8BZV3_9AGAM</name>
<accession>A0ACB8BZV3</accession>
<protein>
    <submittedName>
        <fullName evidence="1">SAICAR synthase-like protein</fullName>
    </submittedName>
</protein>
<proteinExistence type="predicted"/>
<keyword evidence="2" id="KW-1185">Reference proteome</keyword>
<comment type="caution">
    <text evidence="1">The sequence shown here is derived from an EMBL/GenBank/DDBJ whole genome shotgun (WGS) entry which is preliminary data.</text>
</comment>
<gene>
    <name evidence="1" type="ORF">BV22DRAFT_1077186</name>
</gene>